<name>A0A8J3EZB5_9BIFI</name>
<dbReference type="InterPro" id="IPR011078">
    <property type="entry name" value="PyrdxlP_homeostasis"/>
</dbReference>
<dbReference type="PANTHER" id="PTHR10146">
    <property type="entry name" value="PROLINE SYNTHETASE CO-TRANSCRIBED BACTERIAL HOMOLOG PROTEIN"/>
    <property type="match status" value="1"/>
</dbReference>
<gene>
    <name evidence="6" type="ORF">GCM10007377_10000</name>
</gene>
<protein>
    <recommendedName>
        <fullName evidence="2">Pyridoxal phosphate homeostasis protein</fullName>
        <shortName evidence="2">PLP homeostasis protein</shortName>
    </recommendedName>
</protein>
<evidence type="ECO:0000256" key="3">
    <source>
        <dbReference type="PIRSR" id="PIRSR004848-1"/>
    </source>
</evidence>
<dbReference type="HAMAP" id="MF_02087">
    <property type="entry name" value="PLP_homeostasis"/>
    <property type="match status" value="1"/>
</dbReference>
<dbReference type="CDD" id="cd00635">
    <property type="entry name" value="PLPDE_III_YBL036c_like"/>
    <property type="match status" value="1"/>
</dbReference>
<evidence type="ECO:0000313" key="6">
    <source>
        <dbReference type="EMBL" id="GGI14251.1"/>
    </source>
</evidence>
<reference evidence="6" key="2">
    <citation type="submission" date="2020-09" db="EMBL/GenBank/DDBJ databases">
        <authorList>
            <person name="Sun Q."/>
            <person name="Sedlacek I."/>
        </authorList>
    </citation>
    <scope>NUCLEOTIDE SEQUENCE</scope>
    <source>
        <strain evidence="6">CCM 8606</strain>
    </source>
</reference>
<dbReference type="NCBIfam" id="TIGR00044">
    <property type="entry name" value="YggS family pyridoxal phosphate-dependent enzyme"/>
    <property type="match status" value="1"/>
</dbReference>
<evidence type="ECO:0000259" key="5">
    <source>
        <dbReference type="Pfam" id="PF01168"/>
    </source>
</evidence>
<accession>A0A8J3EZB5</accession>
<evidence type="ECO:0000313" key="7">
    <source>
        <dbReference type="Proteomes" id="UP000619536"/>
    </source>
</evidence>
<comment type="similarity">
    <text evidence="2 4">Belongs to the pyridoxal phosphate-binding protein YggS/PROSC family.</text>
</comment>
<evidence type="ECO:0000256" key="4">
    <source>
        <dbReference type="RuleBase" id="RU004514"/>
    </source>
</evidence>
<dbReference type="InterPro" id="IPR001608">
    <property type="entry name" value="Ala_racemase_N"/>
</dbReference>
<organism evidence="6 7">
    <name type="scientific">Galliscardovia ingluviei</name>
    <dbReference type="NCBI Taxonomy" id="1769422"/>
    <lineage>
        <taxon>Bacteria</taxon>
        <taxon>Bacillati</taxon>
        <taxon>Actinomycetota</taxon>
        <taxon>Actinomycetes</taxon>
        <taxon>Bifidobacteriales</taxon>
        <taxon>Bifidobacteriaceae</taxon>
        <taxon>Galliscardovia</taxon>
    </lineage>
</organism>
<dbReference type="SUPFAM" id="SSF51419">
    <property type="entry name" value="PLP-binding barrel"/>
    <property type="match status" value="1"/>
</dbReference>
<proteinExistence type="inferred from homology"/>
<comment type="function">
    <text evidence="2">Pyridoxal 5'-phosphate (PLP)-binding protein, which is involved in PLP homeostasis.</text>
</comment>
<evidence type="ECO:0000256" key="1">
    <source>
        <dbReference type="ARBA" id="ARBA00022898"/>
    </source>
</evidence>
<dbReference type="InterPro" id="IPR029066">
    <property type="entry name" value="PLP-binding_barrel"/>
</dbReference>
<keyword evidence="1 2" id="KW-0663">Pyridoxal phosphate</keyword>
<comment type="cofactor">
    <cofactor evidence="3">
        <name>pyridoxal 5'-phosphate</name>
        <dbReference type="ChEBI" id="CHEBI:597326"/>
    </cofactor>
</comment>
<evidence type="ECO:0000256" key="2">
    <source>
        <dbReference type="HAMAP-Rule" id="MF_02087"/>
    </source>
</evidence>
<dbReference type="PIRSF" id="PIRSF004848">
    <property type="entry name" value="YBL036c_PLPDEIII"/>
    <property type="match status" value="1"/>
</dbReference>
<dbReference type="PANTHER" id="PTHR10146:SF14">
    <property type="entry name" value="PYRIDOXAL PHOSPHATE HOMEOSTASIS PROTEIN"/>
    <property type="match status" value="1"/>
</dbReference>
<dbReference type="AlphaFoldDB" id="A0A8J3EZB5"/>
<keyword evidence="7" id="KW-1185">Reference proteome</keyword>
<sequence length="281" mass="30284">MAYMDHKNLANTQISDQRAQEIADNVHRVQERIEEAAQAAGRSAQEVTLLAATKTRDVGEIMAALRAGIRTIGENRPQELTAKVDGLHTACQELGWQYGASLPYHTDAEVHIDVHCIGQLQSNKINKVLPIVNAVESVDSLDLAQKIAKRVQVRNQELASKGIAVAPLGVLLEVNESGEVSKSGCDPQEALDIAYAIAQCEGLQLQGFMTIGAHVDDGRTIRAGFAHLQSLRDQVLASKEHGTEHAQTLSMGMSGDLQYAIAEGSTLVRVGTALFGARDFI</sequence>
<feature type="domain" description="Alanine racemase N-terminal" evidence="5">
    <location>
        <begin position="29"/>
        <end position="278"/>
    </location>
</feature>
<dbReference type="Proteomes" id="UP000619536">
    <property type="component" value="Unassembled WGS sequence"/>
</dbReference>
<dbReference type="Gene3D" id="3.20.20.10">
    <property type="entry name" value="Alanine racemase"/>
    <property type="match status" value="1"/>
</dbReference>
<dbReference type="Pfam" id="PF01168">
    <property type="entry name" value="Ala_racemase_N"/>
    <property type="match status" value="1"/>
</dbReference>
<dbReference type="GO" id="GO:0030170">
    <property type="term" value="F:pyridoxal phosphate binding"/>
    <property type="evidence" value="ECO:0007669"/>
    <property type="project" value="UniProtKB-UniRule"/>
</dbReference>
<reference evidence="6" key="1">
    <citation type="journal article" date="2014" name="Int. J. Syst. Evol. Microbiol.">
        <title>Complete genome sequence of Corynebacterium casei LMG S-19264T (=DSM 44701T), isolated from a smear-ripened cheese.</title>
        <authorList>
            <consortium name="US DOE Joint Genome Institute (JGI-PGF)"/>
            <person name="Walter F."/>
            <person name="Albersmeier A."/>
            <person name="Kalinowski J."/>
            <person name="Ruckert C."/>
        </authorList>
    </citation>
    <scope>NUCLEOTIDE SEQUENCE</scope>
    <source>
        <strain evidence="6">CCM 8606</strain>
    </source>
</reference>
<dbReference type="EMBL" id="BMDH01000002">
    <property type="protein sequence ID" value="GGI14251.1"/>
    <property type="molecule type" value="Genomic_DNA"/>
</dbReference>
<comment type="caution">
    <text evidence="6">The sequence shown here is derived from an EMBL/GenBank/DDBJ whole genome shotgun (WGS) entry which is preliminary data.</text>
</comment>
<feature type="modified residue" description="N6-(pyridoxal phosphate)lysine" evidence="2 3">
    <location>
        <position position="54"/>
    </location>
</feature>